<sequence length="432" mass="49470">MRKRGEMVWKCRHRHYVSSQVTSIEGTQTPEESRFMVDMETYKRMHPETNKPSTTSDQDVLEDLVMEQDCPDLGDSFYMCLPATIVGYNMQRKAWVTLEVHHLTDVRWNAKAFDYLVINQETKELIKAVVTKQLGIQSKSDLIQGKGNGLFILLHGGPGTGKTLTAESVAEIAQRPLYRVTCGDIGTKAEDVEQYLDSVLLLGVTWGCVVLLDEADVFLEQRSILNLDRNALVSVFLRVLEYYDGILILTSNRVGIFDEAFKSRIQLSLHYSNLDQDQRYQVWKNFINHLNENQGALEIEPASSKKPRKGGYGINLEDLTCHLDTLASVTLNGREIRNALSTARQLAIYREQPLDYSHLEIVMKEARKFDEYLEEVHRGFSEDDIQRDREGDETCGPVISSYLYNIKVGNRLLLELEMAIRKCFSFKVRKAR</sequence>
<name>A0A8H7NIE5_BIOOC</name>
<comment type="caution">
    <text evidence="2">The sequence shown here is derived from an EMBL/GenBank/DDBJ whole genome shotgun (WGS) entry which is preliminary data.</text>
</comment>
<feature type="domain" description="AAA+ ATPase" evidence="1">
    <location>
        <begin position="148"/>
        <end position="275"/>
    </location>
</feature>
<dbReference type="AlphaFoldDB" id="A0A8H7NIE5"/>
<dbReference type="SUPFAM" id="SSF52540">
    <property type="entry name" value="P-loop containing nucleoside triphosphate hydrolases"/>
    <property type="match status" value="1"/>
</dbReference>
<evidence type="ECO:0000259" key="1">
    <source>
        <dbReference type="SMART" id="SM00382"/>
    </source>
</evidence>
<evidence type="ECO:0000313" key="3">
    <source>
        <dbReference type="Proteomes" id="UP000616885"/>
    </source>
</evidence>
<dbReference type="Gene3D" id="3.40.50.300">
    <property type="entry name" value="P-loop containing nucleotide triphosphate hydrolases"/>
    <property type="match status" value="1"/>
</dbReference>
<dbReference type="GO" id="GO:0005524">
    <property type="term" value="F:ATP binding"/>
    <property type="evidence" value="ECO:0007669"/>
    <property type="project" value="InterPro"/>
</dbReference>
<dbReference type="InterPro" id="IPR027417">
    <property type="entry name" value="P-loop_NTPase"/>
</dbReference>
<dbReference type="PANTHER" id="PTHR46411">
    <property type="entry name" value="FAMILY ATPASE, PUTATIVE-RELATED"/>
    <property type="match status" value="1"/>
</dbReference>
<dbReference type="SMART" id="SM00382">
    <property type="entry name" value="AAA"/>
    <property type="match status" value="1"/>
</dbReference>
<dbReference type="InterPro" id="IPR003593">
    <property type="entry name" value="AAA+_ATPase"/>
</dbReference>
<dbReference type="Proteomes" id="UP000616885">
    <property type="component" value="Unassembled WGS sequence"/>
</dbReference>
<proteinExistence type="predicted"/>
<dbReference type="CDD" id="cd19481">
    <property type="entry name" value="RecA-like_protease"/>
    <property type="match status" value="1"/>
</dbReference>
<dbReference type="Pfam" id="PF23232">
    <property type="entry name" value="AAA_lid_13"/>
    <property type="match status" value="1"/>
</dbReference>
<evidence type="ECO:0000313" key="2">
    <source>
        <dbReference type="EMBL" id="KAF9756559.1"/>
    </source>
</evidence>
<dbReference type="InterPro" id="IPR003959">
    <property type="entry name" value="ATPase_AAA_core"/>
</dbReference>
<dbReference type="InterPro" id="IPR056599">
    <property type="entry name" value="AAA_lid_fung"/>
</dbReference>
<gene>
    <name evidence="2" type="ORF">IM811_007503</name>
</gene>
<accession>A0A8H7NIE5</accession>
<dbReference type="Pfam" id="PF00004">
    <property type="entry name" value="AAA"/>
    <property type="match status" value="1"/>
</dbReference>
<dbReference type="GO" id="GO:0016887">
    <property type="term" value="F:ATP hydrolysis activity"/>
    <property type="evidence" value="ECO:0007669"/>
    <property type="project" value="InterPro"/>
</dbReference>
<reference evidence="2" key="1">
    <citation type="submission" date="2020-10" db="EMBL/GenBank/DDBJ databases">
        <title>High-Quality Genome Resource of Clonostachys rosea strain S41 by Oxford Nanopore Long-Read Sequencing.</title>
        <authorList>
            <person name="Wang H."/>
        </authorList>
    </citation>
    <scope>NUCLEOTIDE SEQUENCE</scope>
    <source>
        <strain evidence="2">S41</strain>
    </source>
</reference>
<dbReference type="PANTHER" id="PTHR46411:SF2">
    <property type="entry name" value="AAA+ ATPASE DOMAIN-CONTAINING PROTEIN"/>
    <property type="match status" value="1"/>
</dbReference>
<dbReference type="EMBL" id="JADCTT010000002">
    <property type="protein sequence ID" value="KAF9756559.1"/>
    <property type="molecule type" value="Genomic_DNA"/>
</dbReference>
<organism evidence="2 3">
    <name type="scientific">Bionectria ochroleuca</name>
    <name type="common">Gliocladium roseum</name>
    <dbReference type="NCBI Taxonomy" id="29856"/>
    <lineage>
        <taxon>Eukaryota</taxon>
        <taxon>Fungi</taxon>
        <taxon>Dikarya</taxon>
        <taxon>Ascomycota</taxon>
        <taxon>Pezizomycotina</taxon>
        <taxon>Sordariomycetes</taxon>
        <taxon>Hypocreomycetidae</taxon>
        <taxon>Hypocreales</taxon>
        <taxon>Bionectriaceae</taxon>
        <taxon>Clonostachys</taxon>
    </lineage>
</organism>
<protein>
    <recommendedName>
        <fullName evidence="1">AAA+ ATPase domain-containing protein</fullName>
    </recommendedName>
</protein>